<proteinExistence type="predicted"/>
<dbReference type="AlphaFoldDB" id="A0A2P6NDG7"/>
<evidence type="ECO:0000313" key="3">
    <source>
        <dbReference type="Proteomes" id="UP000241769"/>
    </source>
</evidence>
<feature type="region of interest" description="Disordered" evidence="1">
    <location>
        <begin position="236"/>
        <end position="263"/>
    </location>
</feature>
<name>A0A2P6NDG7_9EUKA</name>
<keyword evidence="2" id="KW-0648">Protein biosynthesis</keyword>
<feature type="region of interest" description="Disordered" evidence="1">
    <location>
        <begin position="292"/>
        <end position="323"/>
    </location>
</feature>
<feature type="region of interest" description="Disordered" evidence="1">
    <location>
        <begin position="342"/>
        <end position="419"/>
    </location>
</feature>
<feature type="compositionally biased region" description="Polar residues" evidence="1">
    <location>
        <begin position="136"/>
        <end position="148"/>
    </location>
</feature>
<reference evidence="2 3" key="1">
    <citation type="journal article" date="2018" name="Genome Biol. Evol.">
        <title>Multiple Roots of Fruiting Body Formation in Amoebozoa.</title>
        <authorList>
            <person name="Hillmann F."/>
            <person name="Forbes G."/>
            <person name="Novohradska S."/>
            <person name="Ferling I."/>
            <person name="Riege K."/>
            <person name="Groth M."/>
            <person name="Westermann M."/>
            <person name="Marz M."/>
            <person name="Spaller T."/>
            <person name="Winckler T."/>
            <person name="Schaap P."/>
            <person name="Glockner G."/>
        </authorList>
    </citation>
    <scope>NUCLEOTIDE SEQUENCE [LARGE SCALE GENOMIC DNA]</scope>
    <source>
        <strain evidence="2 3">Jena</strain>
    </source>
</reference>
<feature type="compositionally biased region" description="Basic and acidic residues" evidence="1">
    <location>
        <begin position="200"/>
        <end position="210"/>
    </location>
</feature>
<accession>A0A2P6NDG7</accession>
<feature type="compositionally biased region" description="Polar residues" evidence="1">
    <location>
        <begin position="360"/>
        <end position="374"/>
    </location>
</feature>
<feature type="compositionally biased region" description="Basic and acidic residues" evidence="1">
    <location>
        <begin position="477"/>
        <end position="501"/>
    </location>
</feature>
<protein>
    <submittedName>
        <fullName evidence="2">Bacterial translation initiation factor 2 (BIF-2)</fullName>
    </submittedName>
</protein>
<comment type="caution">
    <text evidence="2">The sequence shown here is derived from an EMBL/GenBank/DDBJ whole genome shotgun (WGS) entry which is preliminary data.</text>
</comment>
<gene>
    <name evidence="2" type="ORF">PROFUN_10469</name>
</gene>
<keyword evidence="3" id="KW-1185">Reference proteome</keyword>
<dbReference type="Proteomes" id="UP000241769">
    <property type="component" value="Unassembled WGS sequence"/>
</dbReference>
<dbReference type="EMBL" id="MDYQ01000112">
    <property type="protein sequence ID" value="PRP81975.1"/>
    <property type="molecule type" value="Genomic_DNA"/>
</dbReference>
<sequence length="528" mass="59938">MKKVDSGYSIYSAQRSHSKKLLFSKDDPDKIILICGSDPKSGILLTTTAFHHFHLKIDAHGDIVLEDLVFGEKQWPSISVNDKVLKSETVILKPGDTFIIGKSRFEVQSHIEKRETIVQQTEPTVNLSMKKEPVKQVQSATPKIASSQKKSDDPQGEEDQGKSVGKQTKSAKKVPNAPNQSEGKKVKKQPTSSLVVFEPTEEKETKREEWTEMQPVMRVKRPAIDFKSMKKKVIQDIESEDVTEDNTSKTSREEETADDVTVDEEETILTSGTNVRDISRDTSITCVEQEKNYIVDEPTDERKKQARKSEKKQGPRKYISPVIVEHGDEDIEVDILSVDEPERITVAIPKKADRGRSLKKSSFNTGDIAHQQTQPREKKVRPTKSNKAPRRYIPPKVDDEVTETETDSESAPTLKSIGPIIEEIITDDPDSGDSNKPTTQLIILIDDDANENKKKTISVNRTRCRTTPKAGIVQPQRTEENKENLLSAREQEERQREERRRYLRDLRDANVYNMTSRMGKTRSGYQRT</sequence>
<feature type="region of interest" description="Disordered" evidence="1">
    <location>
        <begin position="122"/>
        <end position="210"/>
    </location>
</feature>
<evidence type="ECO:0000256" key="1">
    <source>
        <dbReference type="SAM" id="MobiDB-lite"/>
    </source>
</evidence>
<feature type="compositionally biased region" description="Basic and acidic residues" evidence="1">
    <location>
        <begin position="292"/>
        <end position="313"/>
    </location>
</feature>
<dbReference type="InParanoid" id="A0A2P6NDG7"/>
<feature type="compositionally biased region" description="Basic residues" evidence="1">
    <location>
        <begin position="378"/>
        <end position="390"/>
    </location>
</feature>
<organism evidence="2 3">
    <name type="scientific">Planoprotostelium fungivorum</name>
    <dbReference type="NCBI Taxonomy" id="1890364"/>
    <lineage>
        <taxon>Eukaryota</taxon>
        <taxon>Amoebozoa</taxon>
        <taxon>Evosea</taxon>
        <taxon>Variosea</taxon>
        <taxon>Cavosteliida</taxon>
        <taxon>Cavosteliaceae</taxon>
        <taxon>Planoprotostelium</taxon>
    </lineage>
</organism>
<keyword evidence="2" id="KW-0396">Initiation factor</keyword>
<dbReference type="GO" id="GO:0003743">
    <property type="term" value="F:translation initiation factor activity"/>
    <property type="evidence" value="ECO:0007669"/>
    <property type="project" value="UniProtKB-KW"/>
</dbReference>
<feature type="region of interest" description="Disordered" evidence="1">
    <location>
        <begin position="467"/>
        <end position="501"/>
    </location>
</feature>
<evidence type="ECO:0000313" key="2">
    <source>
        <dbReference type="EMBL" id="PRP81975.1"/>
    </source>
</evidence>
<dbReference type="CDD" id="cd00060">
    <property type="entry name" value="FHA"/>
    <property type="match status" value="1"/>
</dbReference>